<dbReference type="InterPro" id="IPR032816">
    <property type="entry name" value="VTT_dom"/>
</dbReference>
<evidence type="ECO:0000259" key="7">
    <source>
        <dbReference type="Pfam" id="PF09335"/>
    </source>
</evidence>
<dbReference type="Pfam" id="PF09335">
    <property type="entry name" value="VTT_dom"/>
    <property type="match status" value="1"/>
</dbReference>
<evidence type="ECO:0000256" key="3">
    <source>
        <dbReference type="ARBA" id="ARBA00022692"/>
    </source>
</evidence>
<organism evidence="8">
    <name type="scientific">freshwater metagenome</name>
    <dbReference type="NCBI Taxonomy" id="449393"/>
    <lineage>
        <taxon>unclassified sequences</taxon>
        <taxon>metagenomes</taxon>
        <taxon>ecological metagenomes</taxon>
    </lineage>
</organism>
<evidence type="ECO:0000256" key="1">
    <source>
        <dbReference type="ARBA" id="ARBA00004651"/>
    </source>
</evidence>
<name>A0A6J6KFS0_9ZZZZ</name>
<evidence type="ECO:0000256" key="2">
    <source>
        <dbReference type="ARBA" id="ARBA00022475"/>
    </source>
</evidence>
<feature type="domain" description="VTT" evidence="7">
    <location>
        <begin position="73"/>
        <end position="184"/>
    </location>
</feature>
<gene>
    <name evidence="8" type="ORF">UFOPK2162_00802</name>
</gene>
<keyword evidence="2" id="KW-1003">Cell membrane</keyword>
<reference evidence="8" key="1">
    <citation type="submission" date="2020-05" db="EMBL/GenBank/DDBJ databases">
        <authorList>
            <person name="Chiriac C."/>
            <person name="Salcher M."/>
            <person name="Ghai R."/>
            <person name="Kavagutti S V."/>
        </authorList>
    </citation>
    <scope>NUCLEOTIDE SEQUENCE</scope>
</reference>
<comment type="subcellular location">
    <subcellularLocation>
        <location evidence="1">Cell membrane</location>
        <topology evidence="1">Multi-pass membrane protein</topology>
    </subcellularLocation>
</comment>
<feature type="transmembrane region" description="Helical" evidence="6">
    <location>
        <begin position="54"/>
        <end position="71"/>
    </location>
</feature>
<keyword evidence="3 6" id="KW-0812">Transmembrane</keyword>
<sequence>MPKTWRVPYPQLMDSLINSLHPETLISTFGFIGILTILFTETGLLVGMLFPGDSLLFLAGLGASGAASQALDGVQLPIVGLLIGAPIAVITGSQTGYFIGHKYGKKLFDRPNSRIFNQAKVEATQKWLLRYGIGKALFLARFTPFVRTLINPMCGIIGIPPKTFFLWNSVSAIIWADGIILAGYFLGESVKDSLDTYLLPITLLVLLITTLPVIFELFREWRTKKDWS</sequence>
<keyword evidence="5 6" id="KW-0472">Membrane</keyword>
<evidence type="ECO:0000256" key="4">
    <source>
        <dbReference type="ARBA" id="ARBA00022989"/>
    </source>
</evidence>
<dbReference type="InterPro" id="IPR032818">
    <property type="entry name" value="DedA-like"/>
</dbReference>
<dbReference type="EMBL" id="CAEZVZ010000107">
    <property type="protein sequence ID" value="CAB4646689.1"/>
    <property type="molecule type" value="Genomic_DNA"/>
</dbReference>
<evidence type="ECO:0000256" key="6">
    <source>
        <dbReference type="SAM" id="Phobius"/>
    </source>
</evidence>
<dbReference type="PANTHER" id="PTHR30353:SF0">
    <property type="entry name" value="TRANSMEMBRANE PROTEIN"/>
    <property type="match status" value="1"/>
</dbReference>
<feature type="transmembrane region" description="Helical" evidence="6">
    <location>
        <begin position="197"/>
        <end position="218"/>
    </location>
</feature>
<accession>A0A6J6KFS0</accession>
<feature type="transmembrane region" description="Helical" evidence="6">
    <location>
        <begin position="165"/>
        <end position="185"/>
    </location>
</feature>
<proteinExistence type="predicted"/>
<evidence type="ECO:0000313" key="8">
    <source>
        <dbReference type="EMBL" id="CAB4646689.1"/>
    </source>
</evidence>
<dbReference type="PANTHER" id="PTHR30353">
    <property type="entry name" value="INNER MEMBRANE PROTEIN DEDA-RELATED"/>
    <property type="match status" value="1"/>
</dbReference>
<dbReference type="GO" id="GO:0005886">
    <property type="term" value="C:plasma membrane"/>
    <property type="evidence" value="ECO:0007669"/>
    <property type="project" value="UniProtKB-SubCell"/>
</dbReference>
<feature type="transmembrane region" description="Helical" evidence="6">
    <location>
        <begin position="77"/>
        <end position="100"/>
    </location>
</feature>
<protein>
    <submittedName>
        <fullName evidence="8">Unannotated protein</fullName>
    </submittedName>
</protein>
<evidence type="ECO:0000256" key="5">
    <source>
        <dbReference type="ARBA" id="ARBA00023136"/>
    </source>
</evidence>
<dbReference type="AlphaFoldDB" id="A0A6J6KFS0"/>
<feature type="transmembrane region" description="Helical" evidence="6">
    <location>
        <begin position="25"/>
        <end position="47"/>
    </location>
</feature>
<keyword evidence="4 6" id="KW-1133">Transmembrane helix</keyword>